<feature type="domain" description="UspA" evidence="1">
    <location>
        <begin position="5"/>
        <end position="156"/>
    </location>
</feature>
<name>A0A8T0IYZ0_CERPU</name>
<dbReference type="Gene3D" id="3.40.50.620">
    <property type="entry name" value="HUPs"/>
    <property type="match status" value="2"/>
</dbReference>
<proteinExistence type="predicted"/>
<dbReference type="SUPFAM" id="SSF52402">
    <property type="entry name" value="Adenine nucleotide alpha hydrolases-like"/>
    <property type="match status" value="2"/>
</dbReference>
<gene>
    <name evidence="2" type="ORF">KC19_2G224600</name>
</gene>
<feature type="domain" description="UspA" evidence="1">
    <location>
        <begin position="175"/>
        <end position="326"/>
    </location>
</feature>
<dbReference type="PANTHER" id="PTHR31964">
    <property type="entry name" value="ADENINE NUCLEOTIDE ALPHA HYDROLASES-LIKE SUPERFAMILY PROTEIN"/>
    <property type="match status" value="1"/>
</dbReference>
<protein>
    <recommendedName>
        <fullName evidence="1">UspA domain-containing protein</fullName>
    </recommendedName>
</protein>
<reference evidence="2" key="1">
    <citation type="submission" date="2020-06" db="EMBL/GenBank/DDBJ databases">
        <title>WGS assembly of Ceratodon purpureus strain R40.</title>
        <authorList>
            <person name="Carey S.B."/>
            <person name="Jenkins J."/>
            <person name="Shu S."/>
            <person name="Lovell J.T."/>
            <person name="Sreedasyam A."/>
            <person name="Maumus F."/>
            <person name="Tiley G.P."/>
            <person name="Fernandez-Pozo N."/>
            <person name="Barry K."/>
            <person name="Chen C."/>
            <person name="Wang M."/>
            <person name="Lipzen A."/>
            <person name="Daum C."/>
            <person name="Saski C.A."/>
            <person name="Payton A.C."/>
            <person name="Mcbreen J.C."/>
            <person name="Conrad R.E."/>
            <person name="Kollar L.M."/>
            <person name="Olsson S."/>
            <person name="Huttunen S."/>
            <person name="Landis J.B."/>
            <person name="Wickett N.J."/>
            <person name="Johnson M.G."/>
            <person name="Rensing S.A."/>
            <person name="Grimwood J."/>
            <person name="Schmutz J."/>
            <person name="Mcdaniel S.F."/>
        </authorList>
    </citation>
    <scope>NUCLEOTIDE SEQUENCE</scope>
    <source>
        <strain evidence="2">R40</strain>
    </source>
</reference>
<dbReference type="PANTHER" id="PTHR31964:SF140">
    <property type="entry name" value="UNIVERSAL STRESS PROTEIN FAMILY PROTEIN"/>
    <property type="match status" value="1"/>
</dbReference>
<dbReference type="InterPro" id="IPR014729">
    <property type="entry name" value="Rossmann-like_a/b/a_fold"/>
</dbReference>
<organism evidence="2 3">
    <name type="scientific">Ceratodon purpureus</name>
    <name type="common">Fire moss</name>
    <name type="synonym">Dicranum purpureum</name>
    <dbReference type="NCBI Taxonomy" id="3225"/>
    <lineage>
        <taxon>Eukaryota</taxon>
        <taxon>Viridiplantae</taxon>
        <taxon>Streptophyta</taxon>
        <taxon>Embryophyta</taxon>
        <taxon>Bryophyta</taxon>
        <taxon>Bryophytina</taxon>
        <taxon>Bryopsida</taxon>
        <taxon>Dicranidae</taxon>
        <taxon>Pseudoditrichales</taxon>
        <taxon>Ditrichaceae</taxon>
        <taxon>Ceratodon</taxon>
    </lineage>
</organism>
<dbReference type="CDD" id="cd23659">
    <property type="entry name" value="USP_At3g01520-like"/>
    <property type="match status" value="2"/>
</dbReference>
<dbReference type="EMBL" id="CM026422">
    <property type="protein sequence ID" value="KAG0588202.1"/>
    <property type="molecule type" value="Genomic_DNA"/>
</dbReference>
<dbReference type="AlphaFoldDB" id="A0A8T0IYZ0"/>
<comment type="caution">
    <text evidence="2">The sequence shown here is derived from an EMBL/GenBank/DDBJ whole genome shotgun (WGS) entry which is preliminary data.</text>
</comment>
<evidence type="ECO:0000313" key="3">
    <source>
        <dbReference type="Proteomes" id="UP000822688"/>
    </source>
</evidence>
<dbReference type="Pfam" id="PF00582">
    <property type="entry name" value="Usp"/>
    <property type="match status" value="2"/>
</dbReference>
<sequence>MASGRKIMVAVDDSEVSAYAFTWALHNLVRKSDQVIVLTAAPFVDVTYPSSDMAAEYGPTVIPSGFDTENKMKNVNADAKELIAKCISQCNQADISCTGEVVKGDAGTWIVDEANRLGADVIVVGSKGSGVLKRVFMGSNSDYVLHNATCPVAVVRHVEEDLKVHDPLSSSGGSRKVVIAVDESREAVYAFKWALENFANEEDKVILYHVNQSVPPVTTAGTGEFGMEEVYVPTETLGKTEVQALDESEKLVEKYMEYAAKETKIKCEGIVVSGQPEVKVIEGLTNLQADAVIIGTHDRGSLSRTLLSSVTDYLANNSPCPLIVARMPKIVAEPETEAASEHKRST</sequence>
<dbReference type="InterPro" id="IPR006015">
    <property type="entry name" value="Universal_stress_UspA"/>
</dbReference>
<dbReference type="InterPro" id="IPR006016">
    <property type="entry name" value="UspA"/>
</dbReference>
<evidence type="ECO:0000313" key="2">
    <source>
        <dbReference type="EMBL" id="KAG0588202.1"/>
    </source>
</evidence>
<accession>A0A8T0IYZ0</accession>
<evidence type="ECO:0000259" key="1">
    <source>
        <dbReference type="Pfam" id="PF00582"/>
    </source>
</evidence>
<dbReference type="Proteomes" id="UP000822688">
    <property type="component" value="Chromosome 2"/>
</dbReference>
<keyword evidence="3" id="KW-1185">Reference proteome</keyword>
<dbReference type="PRINTS" id="PR01438">
    <property type="entry name" value="UNVRSLSTRESS"/>
</dbReference>